<keyword evidence="2" id="KW-1185">Reference proteome</keyword>
<protein>
    <submittedName>
        <fullName evidence="1">Uncharacterized protein</fullName>
    </submittedName>
</protein>
<comment type="caution">
    <text evidence="1">The sequence shown here is derived from an EMBL/GenBank/DDBJ whole genome shotgun (WGS) entry which is preliminary data.</text>
</comment>
<evidence type="ECO:0000313" key="1">
    <source>
        <dbReference type="EMBL" id="KAH3838082.1"/>
    </source>
</evidence>
<reference evidence="1" key="1">
    <citation type="journal article" date="2019" name="bioRxiv">
        <title>The Genome of the Zebra Mussel, Dreissena polymorpha: A Resource for Invasive Species Research.</title>
        <authorList>
            <person name="McCartney M.A."/>
            <person name="Auch B."/>
            <person name="Kono T."/>
            <person name="Mallez S."/>
            <person name="Zhang Y."/>
            <person name="Obille A."/>
            <person name="Becker A."/>
            <person name="Abrahante J.E."/>
            <person name="Garbe J."/>
            <person name="Badalamenti J.P."/>
            <person name="Herman A."/>
            <person name="Mangelson H."/>
            <person name="Liachko I."/>
            <person name="Sullivan S."/>
            <person name="Sone E.D."/>
            <person name="Koren S."/>
            <person name="Silverstein K.A.T."/>
            <person name="Beckman K.B."/>
            <person name="Gohl D.M."/>
        </authorList>
    </citation>
    <scope>NUCLEOTIDE SEQUENCE</scope>
    <source>
        <strain evidence="1">Duluth1</strain>
        <tissue evidence="1">Whole animal</tissue>
    </source>
</reference>
<sequence>MSMLDSVIPDSSQCGSRSYTMPRACWTVSYLIVASVVAAHIPCHEHAGQCHT</sequence>
<gene>
    <name evidence="1" type="ORF">DPMN_111488</name>
</gene>
<reference evidence="1" key="2">
    <citation type="submission" date="2020-11" db="EMBL/GenBank/DDBJ databases">
        <authorList>
            <person name="McCartney M.A."/>
            <person name="Auch B."/>
            <person name="Kono T."/>
            <person name="Mallez S."/>
            <person name="Becker A."/>
            <person name="Gohl D.M."/>
            <person name="Silverstein K.A.T."/>
            <person name="Koren S."/>
            <person name="Bechman K.B."/>
            <person name="Herman A."/>
            <person name="Abrahante J.E."/>
            <person name="Garbe J."/>
        </authorList>
    </citation>
    <scope>NUCLEOTIDE SEQUENCE</scope>
    <source>
        <strain evidence="1">Duluth1</strain>
        <tissue evidence="1">Whole animal</tissue>
    </source>
</reference>
<dbReference type="Proteomes" id="UP000828390">
    <property type="component" value="Unassembled WGS sequence"/>
</dbReference>
<organism evidence="1 2">
    <name type="scientific">Dreissena polymorpha</name>
    <name type="common">Zebra mussel</name>
    <name type="synonym">Mytilus polymorpha</name>
    <dbReference type="NCBI Taxonomy" id="45954"/>
    <lineage>
        <taxon>Eukaryota</taxon>
        <taxon>Metazoa</taxon>
        <taxon>Spiralia</taxon>
        <taxon>Lophotrochozoa</taxon>
        <taxon>Mollusca</taxon>
        <taxon>Bivalvia</taxon>
        <taxon>Autobranchia</taxon>
        <taxon>Heteroconchia</taxon>
        <taxon>Euheterodonta</taxon>
        <taxon>Imparidentia</taxon>
        <taxon>Neoheterodontei</taxon>
        <taxon>Myida</taxon>
        <taxon>Dreissenoidea</taxon>
        <taxon>Dreissenidae</taxon>
        <taxon>Dreissena</taxon>
    </lineage>
</organism>
<evidence type="ECO:0000313" key="2">
    <source>
        <dbReference type="Proteomes" id="UP000828390"/>
    </source>
</evidence>
<accession>A0A9D4QPU4</accession>
<proteinExistence type="predicted"/>
<dbReference type="AlphaFoldDB" id="A0A9D4QPU4"/>
<dbReference type="EMBL" id="JAIWYP010000004">
    <property type="protein sequence ID" value="KAH3838082.1"/>
    <property type="molecule type" value="Genomic_DNA"/>
</dbReference>
<name>A0A9D4QPU4_DREPO</name>